<keyword evidence="2" id="KW-1185">Reference proteome</keyword>
<dbReference type="EMBL" id="CM023475">
    <property type="protein sequence ID" value="KAH7945159.1"/>
    <property type="molecule type" value="Genomic_DNA"/>
</dbReference>
<evidence type="ECO:0000313" key="2">
    <source>
        <dbReference type="Proteomes" id="UP000821865"/>
    </source>
</evidence>
<protein>
    <submittedName>
        <fullName evidence="1">Uncharacterized protein</fullName>
    </submittedName>
</protein>
<gene>
    <name evidence="1" type="ORF">HPB49_007261</name>
</gene>
<dbReference type="Proteomes" id="UP000821865">
    <property type="component" value="Chromosome 6"/>
</dbReference>
<organism evidence="1 2">
    <name type="scientific">Dermacentor silvarum</name>
    <name type="common">Tick</name>
    <dbReference type="NCBI Taxonomy" id="543639"/>
    <lineage>
        <taxon>Eukaryota</taxon>
        <taxon>Metazoa</taxon>
        <taxon>Ecdysozoa</taxon>
        <taxon>Arthropoda</taxon>
        <taxon>Chelicerata</taxon>
        <taxon>Arachnida</taxon>
        <taxon>Acari</taxon>
        <taxon>Parasitiformes</taxon>
        <taxon>Ixodida</taxon>
        <taxon>Ixodoidea</taxon>
        <taxon>Ixodidae</taxon>
        <taxon>Rhipicephalinae</taxon>
        <taxon>Dermacentor</taxon>
    </lineage>
</organism>
<comment type="caution">
    <text evidence="1">The sequence shown here is derived from an EMBL/GenBank/DDBJ whole genome shotgun (WGS) entry which is preliminary data.</text>
</comment>
<accession>A0ACB8CK11</accession>
<proteinExistence type="predicted"/>
<name>A0ACB8CK11_DERSI</name>
<evidence type="ECO:0000313" key="1">
    <source>
        <dbReference type="EMBL" id="KAH7945159.1"/>
    </source>
</evidence>
<sequence>MSSRSTWRLFRGLIDPTETRAETQEHLQRAIHSFYGDTSKLAYKLRDQYLCTQQDPRGPADSYADSENAELHQVFQLHDLKAALAKMKRGTAPGRDKITVQRLANLPDPTYDTLLVFINSMRLGFRASAGKCDAIMEMRDSIFLQNNNSYSSAVAIVASPPGRYDPLAPSFSTLQRMEKRREGMALSEKRRGTWLALINRKDLKTLSNVRVCGRHFITGRPAKLFDETNHDWALNKLMGHGCKQPAVTKPVQFDRRKMRVAKNAAVSAVGALGESCEVVAPSMGNTTVSNAAHTEAPSSPVYTASPDCRFTATDRDAATQTDVTVADLKALEEDNQRLTSELHVLEIQKSQLEITESSLHEDPETVCFYTGFPNFTVLFAVYQLIEVSVKHTPQRCFGKFQEFVMFLMKLKWNFPLQDLVYRFGVSESTI</sequence>
<reference evidence="1" key="1">
    <citation type="submission" date="2020-05" db="EMBL/GenBank/DDBJ databases">
        <title>Large-scale comparative analyses of tick genomes elucidate their genetic diversity and vector capacities.</title>
        <authorList>
            <person name="Jia N."/>
            <person name="Wang J."/>
            <person name="Shi W."/>
            <person name="Du L."/>
            <person name="Sun Y."/>
            <person name="Zhan W."/>
            <person name="Jiang J."/>
            <person name="Wang Q."/>
            <person name="Zhang B."/>
            <person name="Ji P."/>
            <person name="Sakyi L.B."/>
            <person name="Cui X."/>
            <person name="Yuan T."/>
            <person name="Jiang B."/>
            <person name="Yang W."/>
            <person name="Lam T.T.-Y."/>
            <person name="Chang Q."/>
            <person name="Ding S."/>
            <person name="Wang X."/>
            <person name="Zhu J."/>
            <person name="Ruan X."/>
            <person name="Zhao L."/>
            <person name="Wei J."/>
            <person name="Que T."/>
            <person name="Du C."/>
            <person name="Cheng J."/>
            <person name="Dai P."/>
            <person name="Han X."/>
            <person name="Huang E."/>
            <person name="Gao Y."/>
            <person name="Liu J."/>
            <person name="Shao H."/>
            <person name="Ye R."/>
            <person name="Li L."/>
            <person name="Wei W."/>
            <person name="Wang X."/>
            <person name="Wang C."/>
            <person name="Yang T."/>
            <person name="Huo Q."/>
            <person name="Li W."/>
            <person name="Guo W."/>
            <person name="Chen H."/>
            <person name="Zhou L."/>
            <person name="Ni X."/>
            <person name="Tian J."/>
            <person name="Zhou Y."/>
            <person name="Sheng Y."/>
            <person name="Liu T."/>
            <person name="Pan Y."/>
            <person name="Xia L."/>
            <person name="Li J."/>
            <person name="Zhao F."/>
            <person name="Cao W."/>
        </authorList>
    </citation>
    <scope>NUCLEOTIDE SEQUENCE</scope>
    <source>
        <strain evidence="1">Dsil-2018</strain>
    </source>
</reference>